<evidence type="ECO:0000256" key="9">
    <source>
        <dbReference type="SAM" id="Phobius"/>
    </source>
</evidence>
<comment type="subcellular location">
    <subcellularLocation>
        <location evidence="1">Cell membrane</location>
        <topology evidence="1">Single-pass type II membrane protein</topology>
    </subcellularLocation>
</comment>
<gene>
    <name evidence="11" type="ORF">PLESHI_03962</name>
</gene>
<protein>
    <recommendedName>
        <fullName evidence="8">Ancillary SecYEG translocon subunit</fullName>
    </recommendedName>
</protein>
<dbReference type="GO" id="GO:0044877">
    <property type="term" value="F:protein-containing complex binding"/>
    <property type="evidence" value="ECO:0007669"/>
    <property type="project" value="InterPro"/>
</dbReference>
<comment type="caution">
    <text evidence="11">The sequence shown here is derived from an EMBL/GenBank/DDBJ whole genome shotgun (WGS) entry which is preliminary data.</text>
</comment>
<dbReference type="Proteomes" id="UP000014012">
    <property type="component" value="Unassembled WGS sequence"/>
</dbReference>
<evidence type="ECO:0000256" key="2">
    <source>
        <dbReference type="ARBA" id="ARBA00022475"/>
    </source>
</evidence>
<dbReference type="PANTHER" id="PTHR38035">
    <property type="entry name" value="UPF0070 PROTEIN YFGM"/>
    <property type="match status" value="1"/>
</dbReference>
<dbReference type="Pfam" id="PF09976">
    <property type="entry name" value="TPR_21"/>
    <property type="match status" value="1"/>
</dbReference>
<dbReference type="InterPro" id="IPR018704">
    <property type="entry name" value="SecYEG/CpoB_TPR"/>
</dbReference>
<evidence type="ECO:0000256" key="8">
    <source>
        <dbReference type="ARBA" id="ARBA00024235"/>
    </source>
</evidence>
<keyword evidence="6" id="KW-0143">Chaperone</keyword>
<dbReference type="HOGENOM" id="CLU_084785_0_0_6"/>
<dbReference type="PIRSF" id="PIRSF006170">
    <property type="entry name" value="YfgM"/>
    <property type="match status" value="1"/>
</dbReference>
<organism evidence="11 12">
    <name type="scientific">Plesiomonas shigelloides 302-73</name>
    <dbReference type="NCBI Taxonomy" id="1315976"/>
    <lineage>
        <taxon>Bacteria</taxon>
        <taxon>Pseudomonadati</taxon>
        <taxon>Pseudomonadota</taxon>
        <taxon>Gammaproteobacteria</taxon>
        <taxon>Enterobacterales</taxon>
        <taxon>Enterobacteriaceae</taxon>
        <taxon>Plesiomonas</taxon>
    </lineage>
</organism>
<keyword evidence="12" id="KW-1185">Reference proteome</keyword>
<accession>R8ATL8</accession>
<dbReference type="InterPro" id="IPR011990">
    <property type="entry name" value="TPR-like_helical_dom_sf"/>
</dbReference>
<dbReference type="STRING" id="703.SAMEA2665130_00579"/>
<keyword evidence="4 9" id="KW-1133">Transmembrane helix</keyword>
<evidence type="ECO:0000256" key="6">
    <source>
        <dbReference type="ARBA" id="ARBA00023186"/>
    </source>
</evidence>
<name>R8ATL8_PLESH</name>
<dbReference type="InterPro" id="IPR026039">
    <property type="entry name" value="YfgM"/>
</dbReference>
<dbReference type="GO" id="GO:0005886">
    <property type="term" value="C:plasma membrane"/>
    <property type="evidence" value="ECO:0007669"/>
    <property type="project" value="UniProtKB-SubCell"/>
</dbReference>
<evidence type="ECO:0000256" key="4">
    <source>
        <dbReference type="ARBA" id="ARBA00022989"/>
    </source>
</evidence>
<evidence type="ECO:0000256" key="7">
    <source>
        <dbReference type="ARBA" id="ARBA00024197"/>
    </source>
</evidence>
<evidence type="ECO:0000256" key="5">
    <source>
        <dbReference type="ARBA" id="ARBA00023136"/>
    </source>
</evidence>
<keyword evidence="2" id="KW-1003">Cell membrane</keyword>
<dbReference type="SUPFAM" id="SSF48452">
    <property type="entry name" value="TPR-like"/>
    <property type="match status" value="1"/>
</dbReference>
<proteinExistence type="inferred from homology"/>
<dbReference type="AlphaFoldDB" id="R8ATL8"/>
<feature type="domain" description="Ancillary SecYEG translocon subunit/Cell division coordinator CpoB TPR" evidence="10">
    <location>
        <begin position="18"/>
        <end position="220"/>
    </location>
</feature>
<evidence type="ECO:0000259" key="10">
    <source>
        <dbReference type="Pfam" id="PF09976"/>
    </source>
</evidence>
<keyword evidence="5 9" id="KW-0472">Membrane</keyword>
<dbReference type="Gene3D" id="1.25.40.10">
    <property type="entry name" value="Tetratricopeptide repeat domain"/>
    <property type="match status" value="1"/>
</dbReference>
<feature type="transmembrane region" description="Helical" evidence="9">
    <location>
        <begin position="27"/>
        <end position="45"/>
    </location>
</feature>
<evidence type="ECO:0000256" key="3">
    <source>
        <dbReference type="ARBA" id="ARBA00022692"/>
    </source>
</evidence>
<evidence type="ECO:0000313" key="11">
    <source>
        <dbReference type="EMBL" id="EON89682.1"/>
    </source>
</evidence>
<dbReference type="PATRIC" id="fig|1315976.3.peg.773"/>
<evidence type="ECO:0000313" key="12">
    <source>
        <dbReference type="Proteomes" id="UP000014012"/>
    </source>
</evidence>
<reference evidence="11 12" key="1">
    <citation type="journal article" date="2013" name="Genome Announc.">
        <title>Genome Sequence of Plesiomonas shigelloides Strain 302-73 (Serotype O1).</title>
        <authorList>
            <person name="Pique N."/>
            <person name="Aquilini E."/>
            <person name="Alioto T."/>
            <person name="Minana-Galbis D."/>
            <person name="Tomas J.M."/>
        </authorList>
    </citation>
    <scope>NUCLEOTIDE SEQUENCE [LARGE SCALE GENOMIC DNA]</scope>
    <source>
        <strain evidence="11 12">302-73</strain>
    </source>
</reference>
<keyword evidence="3 9" id="KW-0812">Transmembrane</keyword>
<dbReference type="PANTHER" id="PTHR38035:SF1">
    <property type="entry name" value="ANCILLARY SECYEG TRANSLOCON SUBUNIT"/>
    <property type="match status" value="1"/>
</dbReference>
<sequence>MESVDIYTTEEQQLDAFRQWWKDNGRAVIIGAVLGLGGLYGWRYWQSHQHNNYTAMSTQYEQVLTGLNTVADGSKAADSTQAQAVDKQAQAFIDAHPDTSYGVFTALELSKAQIEQGNYAAAAKQLEWALANTQDATLTPVITLRLARVQQQLGQSDNALATLDKITSAAWKPQALALRGDILLSKHDLAGAKAAYTQAMTDGANPTLQGMLQMKLNDLSN</sequence>
<evidence type="ECO:0000256" key="1">
    <source>
        <dbReference type="ARBA" id="ARBA00004401"/>
    </source>
</evidence>
<dbReference type="EMBL" id="AQQO01000028">
    <property type="protein sequence ID" value="EON89682.1"/>
    <property type="molecule type" value="Genomic_DNA"/>
</dbReference>
<comment type="similarity">
    <text evidence="7">Belongs to the YfgM family.</text>
</comment>